<gene>
    <name evidence="7" type="primary">mrpG</name>
    <name evidence="7" type="ORF">NCTC11807_02357</name>
</gene>
<dbReference type="EMBL" id="UHDZ01000001">
    <property type="protein sequence ID" value="SUM73905.1"/>
    <property type="molecule type" value="Genomic_DNA"/>
</dbReference>
<accession>A0A380H7S0</accession>
<evidence type="ECO:0000313" key="7">
    <source>
        <dbReference type="EMBL" id="SUM73905.1"/>
    </source>
</evidence>
<dbReference type="RefSeq" id="WP_115313892.1">
    <property type="nucleotide sequence ID" value="NZ_CP066042.1"/>
</dbReference>
<comment type="subcellular location">
    <subcellularLocation>
        <location evidence="1">Cell membrane</location>
        <topology evidence="1">Multi-pass membrane protein</topology>
    </subcellularLocation>
</comment>
<dbReference type="InterPro" id="IPR005133">
    <property type="entry name" value="PhaG_MnhG_YufB"/>
</dbReference>
<dbReference type="NCBIfam" id="NF009236">
    <property type="entry name" value="PRK12586.1"/>
    <property type="match status" value="1"/>
</dbReference>
<keyword evidence="3" id="KW-0813">Transport</keyword>
<evidence type="ECO:0000256" key="1">
    <source>
        <dbReference type="ARBA" id="ARBA00004651"/>
    </source>
</evidence>
<dbReference type="GeneID" id="63935721"/>
<feature type="transmembrane region" description="Helical" evidence="6">
    <location>
        <begin position="7"/>
        <end position="31"/>
    </location>
</feature>
<dbReference type="GO" id="GO:0005886">
    <property type="term" value="C:plasma membrane"/>
    <property type="evidence" value="ECO:0007669"/>
    <property type="project" value="UniProtKB-SubCell"/>
</dbReference>
<dbReference type="Pfam" id="PF03334">
    <property type="entry name" value="PhaG_MnhG_YufB"/>
    <property type="match status" value="1"/>
</dbReference>
<keyword evidence="4 6" id="KW-0812">Transmembrane</keyword>
<proteinExistence type="inferred from homology"/>
<dbReference type="Proteomes" id="UP000255425">
    <property type="component" value="Unassembled WGS sequence"/>
</dbReference>
<evidence type="ECO:0000256" key="2">
    <source>
        <dbReference type="ARBA" id="ARBA00008404"/>
    </source>
</evidence>
<reference evidence="7 8" key="1">
    <citation type="submission" date="2018-06" db="EMBL/GenBank/DDBJ databases">
        <authorList>
            <consortium name="Pathogen Informatics"/>
            <person name="Doyle S."/>
        </authorList>
    </citation>
    <scope>NUCLEOTIDE SEQUENCE [LARGE SCALE GENOMIC DNA]</scope>
    <source>
        <strain evidence="7 8">NCTC11807</strain>
    </source>
</reference>
<dbReference type="NCBIfam" id="TIGR01300">
    <property type="entry name" value="CPA3_mnhG_phaG"/>
    <property type="match status" value="1"/>
</dbReference>
<dbReference type="AlphaFoldDB" id="A0A380H7S0"/>
<protein>
    <submittedName>
        <fullName evidence="7">Putative monovalent cation/H+ antiporter subunit G</fullName>
    </submittedName>
</protein>
<name>A0A380H7S0_9STAP</name>
<evidence type="ECO:0000256" key="3">
    <source>
        <dbReference type="ARBA" id="ARBA00022449"/>
    </source>
</evidence>
<sequence length="153" mass="17333">MQITKEIVSLMSAILIFLGSVIALISAIGIVKFQDVFLRSHASTKSSTLSVLLTMIGVLVYFTVNTGFFSVRLLLSLVFINLTSPVGMHLVARAAYRNGAYMYRKDDVPRQSTILLSQKEFNSPEELKSRAKLREQAREKLYYKEHENNKLED</sequence>
<evidence type="ECO:0000256" key="4">
    <source>
        <dbReference type="ARBA" id="ARBA00022692"/>
    </source>
</evidence>
<keyword evidence="5 6" id="KW-1133">Transmembrane helix</keyword>
<organism evidence="7 8">
    <name type="scientific">Staphylococcus saccharolyticus</name>
    <dbReference type="NCBI Taxonomy" id="33028"/>
    <lineage>
        <taxon>Bacteria</taxon>
        <taxon>Bacillati</taxon>
        <taxon>Bacillota</taxon>
        <taxon>Bacilli</taxon>
        <taxon>Bacillales</taxon>
        <taxon>Staphylococcaceae</taxon>
        <taxon>Staphylococcus</taxon>
    </lineage>
</organism>
<keyword evidence="8" id="KW-1185">Reference proteome</keyword>
<evidence type="ECO:0000256" key="6">
    <source>
        <dbReference type="SAM" id="Phobius"/>
    </source>
</evidence>
<keyword evidence="3" id="KW-0050">Antiport</keyword>
<feature type="transmembrane region" description="Helical" evidence="6">
    <location>
        <begin position="51"/>
        <end position="75"/>
    </location>
</feature>
<evidence type="ECO:0000256" key="5">
    <source>
        <dbReference type="ARBA" id="ARBA00022989"/>
    </source>
</evidence>
<dbReference type="GO" id="GO:0015385">
    <property type="term" value="F:sodium:proton antiporter activity"/>
    <property type="evidence" value="ECO:0007669"/>
    <property type="project" value="TreeGrafter"/>
</dbReference>
<dbReference type="PANTHER" id="PTHR34703">
    <property type="entry name" value="ANTIPORTER SUBUNIT MNHG2-RELATED"/>
    <property type="match status" value="1"/>
</dbReference>
<evidence type="ECO:0000313" key="8">
    <source>
        <dbReference type="Proteomes" id="UP000255425"/>
    </source>
</evidence>
<dbReference type="PANTHER" id="PTHR34703:SF1">
    <property type="entry name" value="ANTIPORTER SUBUNIT MNHG2-RELATED"/>
    <property type="match status" value="1"/>
</dbReference>
<comment type="similarity">
    <text evidence="2">Belongs to the CPA3 antiporters (TC 2.A.63) subunit G family.</text>
</comment>
<keyword evidence="6" id="KW-0472">Membrane</keyword>